<sequence>VSDPSSCRRHIQAYHKPRYYEWCKKHKFTFMPPKDCKVAAAKEAETLDQSTIDKHLEDPEERVVPYSCPLFMDAAIEWLIRTNQVWAVLARTHPAFHGMIGIASRCPTGVKVKIPGCKVTTTQIMKLFDKNIRDLRRRLNV</sequence>
<gene>
    <name evidence="1" type="ORF">FA13DRAFT_1582936</name>
</gene>
<dbReference type="AlphaFoldDB" id="A0A4Y7T1U9"/>
<name>A0A4Y7T1U9_COPMI</name>
<organism evidence="1 2">
    <name type="scientific">Coprinellus micaceus</name>
    <name type="common">Glistening ink-cap mushroom</name>
    <name type="synonym">Coprinus micaceus</name>
    <dbReference type="NCBI Taxonomy" id="71717"/>
    <lineage>
        <taxon>Eukaryota</taxon>
        <taxon>Fungi</taxon>
        <taxon>Dikarya</taxon>
        <taxon>Basidiomycota</taxon>
        <taxon>Agaricomycotina</taxon>
        <taxon>Agaricomycetes</taxon>
        <taxon>Agaricomycetidae</taxon>
        <taxon>Agaricales</taxon>
        <taxon>Agaricineae</taxon>
        <taxon>Psathyrellaceae</taxon>
        <taxon>Coprinellus</taxon>
    </lineage>
</organism>
<dbReference type="Proteomes" id="UP000298030">
    <property type="component" value="Unassembled WGS sequence"/>
</dbReference>
<accession>A0A4Y7T1U9</accession>
<protein>
    <submittedName>
        <fullName evidence="1">Uncharacterized protein</fullName>
    </submittedName>
</protein>
<proteinExistence type="predicted"/>
<comment type="caution">
    <text evidence="1">The sequence shown here is derived from an EMBL/GenBank/DDBJ whole genome shotgun (WGS) entry which is preliminary data.</text>
</comment>
<reference evidence="1 2" key="1">
    <citation type="journal article" date="2019" name="Nat. Ecol. Evol.">
        <title>Megaphylogeny resolves global patterns of mushroom evolution.</title>
        <authorList>
            <person name="Varga T."/>
            <person name="Krizsan K."/>
            <person name="Foldi C."/>
            <person name="Dima B."/>
            <person name="Sanchez-Garcia M."/>
            <person name="Sanchez-Ramirez S."/>
            <person name="Szollosi G.J."/>
            <person name="Szarkandi J.G."/>
            <person name="Papp V."/>
            <person name="Albert L."/>
            <person name="Andreopoulos W."/>
            <person name="Angelini C."/>
            <person name="Antonin V."/>
            <person name="Barry K.W."/>
            <person name="Bougher N.L."/>
            <person name="Buchanan P."/>
            <person name="Buyck B."/>
            <person name="Bense V."/>
            <person name="Catcheside P."/>
            <person name="Chovatia M."/>
            <person name="Cooper J."/>
            <person name="Damon W."/>
            <person name="Desjardin D."/>
            <person name="Finy P."/>
            <person name="Geml J."/>
            <person name="Haridas S."/>
            <person name="Hughes K."/>
            <person name="Justo A."/>
            <person name="Karasinski D."/>
            <person name="Kautmanova I."/>
            <person name="Kiss B."/>
            <person name="Kocsube S."/>
            <person name="Kotiranta H."/>
            <person name="LaButti K.M."/>
            <person name="Lechner B.E."/>
            <person name="Liimatainen K."/>
            <person name="Lipzen A."/>
            <person name="Lukacs Z."/>
            <person name="Mihaltcheva S."/>
            <person name="Morgado L.N."/>
            <person name="Niskanen T."/>
            <person name="Noordeloos M.E."/>
            <person name="Ohm R.A."/>
            <person name="Ortiz-Santana B."/>
            <person name="Ovrebo C."/>
            <person name="Racz N."/>
            <person name="Riley R."/>
            <person name="Savchenko A."/>
            <person name="Shiryaev A."/>
            <person name="Soop K."/>
            <person name="Spirin V."/>
            <person name="Szebenyi C."/>
            <person name="Tomsovsky M."/>
            <person name="Tulloss R.E."/>
            <person name="Uehling J."/>
            <person name="Grigoriev I.V."/>
            <person name="Vagvolgyi C."/>
            <person name="Papp T."/>
            <person name="Martin F.M."/>
            <person name="Miettinen O."/>
            <person name="Hibbett D.S."/>
            <person name="Nagy L.G."/>
        </authorList>
    </citation>
    <scope>NUCLEOTIDE SEQUENCE [LARGE SCALE GENOMIC DNA]</scope>
    <source>
        <strain evidence="1 2">FP101781</strain>
    </source>
</reference>
<dbReference type="OrthoDB" id="3256444at2759"/>
<evidence type="ECO:0000313" key="2">
    <source>
        <dbReference type="Proteomes" id="UP000298030"/>
    </source>
</evidence>
<feature type="non-terminal residue" evidence="1">
    <location>
        <position position="141"/>
    </location>
</feature>
<feature type="non-terminal residue" evidence="1">
    <location>
        <position position="1"/>
    </location>
</feature>
<keyword evidence="2" id="KW-1185">Reference proteome</keyword>
<evidence type="ECO:0000313" key="1">
    <source>
        <dbReference type="EMBL" id="TEB28136.1"/>
    </source>
</evidence>
<dbReference type="EMBL" id="QPFP01000034">
    <property type="protein sequence ID" value="TEB28136.1"/>
    <property type="molecule type" value="Genomic_DNA"/>
</dbReference>